<feature type="binding site" evidence="6">
    <location>
        <position position="106"/>
    </location>
    <ligand>
        <name>S-adenosyl-L-methionine</name>
        <dbReference type="ChEBI" id="CHEBI:59789"/>
    </ligand>
</feature>
<keyword evidence="3 6" id="KW-0489">Methyltransferase</keyword>
<keyword evidence="8" id="KW-1185">Reference proteome</keyword>
<dbReference type="Pfam" id="PF01795">
    <property type="entry name" value="Methyltransf_5"/>
    <property type="match status" value="1"/>
</dbReference>
<gene>
    <name evidence="6 7" type="primary">rsmH</name>
    <name evidence="7" type="ORF">H6A12_09435</name>
</gene>
<reference evidence="7" key="2">
    <citation type="journal article" date="2021" name="Sci. Rep.">
        <title>The distribution of antibiotic resistance genes in chicken gut microbiota commensals.</title>
        <authorList>
            <person name="Juricova H."/>
            <person name="Matiasovicova J."/>
            <person name="Kubasova T."/>
            <person name="Cejkova D."/>
            <person name="Rychlik I."/>
        </authorList>
    </citation>
    <scope>NUCLEOTIDE SEQUENCE</scope>
    <source>
        <strain evidence="7">An559</strain>
    </source>
</reference>
<dbReference type="Proteomes" id="UP000774750">
    <property type="component" value="Unassembled WGS sequence"/>
</dbReference>
<keyword evidence="4 6" id="KW-0808">Transferase</keyword>
<comment type="catalytic activity">
    <reaction evidence="6">
        <text>cytidine(1402) in 16S rRNA + S-adenosyl-L-methionine = N(4)-methylcytidine(1402) in 16S rRNA + S-adenosyl-L-homocysteine + H(+)</text>
        <dbReference type="Rhea" id="RHEA:42928"/>
        <dbReference type="Rhea" id="RHEA-COMP:10286"/>
        <dbReference type="Rhea" id="RHEA-COMP:10287"/>
        <dbReference type="ChEBI" id="CHEBI:15378"/>
        <dbReference type="ChEBI" id="CHEBI:57856"/>
        <dbReference type="ChEBI" id="CHEBI:59789"/>
        <dbReference type="ChEBI" id="CHEBI:74506"/>
        <dbReference type="ChEBI" id="CHEBI:82748"/>
        <dbReference type="EC" id="2.1.1.199"/>
    </reaction>
</comment>
<dbReference type="InterPro" id="IPR002903">
    <property type="entry name" value="RsmH"/>
</dbReference>
<feature type="binding site" evidence="6">
    <location>
        <position position="52"/>
    </location>
    <ligand>
        <name>S-adenosyl-L-methionine</name>
        <dbReference type="ChEBI" id="CHEBI:59789"/>
    </ligand>
</feature>
<sequence length="315" mass="35210">MEFSHYSVMRDECIEGLAIRPDGIYVDGTAGGAGHSSEIARRLTTGRLIAFDQDPDAVQTATERLSPYPQAEVVQDNFRNMKEALYARGISQVDGVLLDLGVSSHQLDEASRGFSYLHDAPLDMRMSQQGMSAYDVVNTWSADEIARILREYGEEPFAYKIAQSIVKKRTSAPIRTTLELAELVKAAVPAARRREKNPCKQTFQAIRIAVNDEMQSLSQGLDEAFSLLAPGGRLVILTFHSLEDRMVKHRYLSWCKGCICPPDFPVCVCHRKPQAKLVNRKPITASPEELKENRRSTSAKLRIIEKCGKDDHADE</sequence>
<dbReference type="PANTHER" id="PTHR11265:SF0">
    <property type="entry name" value="12S RRNA N4-METHYLCYTIDINE METHYLTRANSFERASE"/>
    <property type="match status" value="1"/>
</dbReference>
<dbReference type="PANTHER" id="PTHR11265">
    <property type="entry name" value="S-ADENOSYL-METHYLTRANSFERASE MRAW"/>
    <property type="match status" value="1"/>
</dbReference>
<dbReference type="PIRSF" id="PIRSF004486">
    <property type="entry name" value="MraW"/>
    <property type="match status" value="1"/>
</dbReference>
<dbReference type="InterPro" id="IPR029063">
    <property type="entry name" value="SAM-dependent_MTases_sf"/>
</dbReference>
<evidence type="ECO:0000256" key="1">
    <source>
        <dbReference type="ARBA" id="ARBA00010396"/>
    </source>
</evidence>
<accession>A0A938X724</accession>
<evidence type="ECO:0000313" key="8">
    <source>
        <dbReference type="Proteomes" id="UP000774750"/>
    </source>
</evidence>
<feature type="binding site" evidence="6">
    <location>
        <position position="78"/>
    </location>
    <ligand>
        <name>S-adenosyl-L-methionine</name>
        <dbReference type="ChEBI" id="CHEBI:59789"/>
    </ligand>
</feature>
<comment type="function">
    <text evidence="6">Specifically methylates the N4 position of cytidine in position 1402 (C1402) of 16S rRNA.</text>
</comment>
<feature type="binding site" evidence="6">
    <location>
        <begin position="33"/>
        <end position="35"/>
    </location>
    <ligand>
        <name>S-adenosyl-L-methionine</name>
        <dbReference type="ChEBI" id="CHEBI:59789"/>
    </ligand>
</feature>
<keyword evidence="6" id="KW-0963">Cytoplasm</keyword>
<organism evidence="7 8">
    <name type="scientific">Merdimmobilis hominis</name>
    <dbReference type="NCBI Taxonomy" id="2897707"/>
    <lineage>
        <taxon>Bacteria</taxon>
        <taxon>Bacillati</taxon>
        <taxon>Bacillota</taxon>
        <taxon>Clostridia</taxon>
        <taxon>Eubacteriales</taxon>
        <taxon>Oscillospiraceae</taxon>
        <taxon>Merdimmobilis</taxon>
    </lineage>
</organism>
<evidence type="ECO:0000256" key="2">
    <source>
        <dbReference type="ARBA" id="ARBA00022552"/>
    </source>
</evidence>
<proteinExistence type="inferred from homology"/>
<dbReference type="EC" id="2.1.1.199" evidence="6"/>
<dbReference type="InterPro" id="IPR023397">
    <property type="entry name" value="SAM-dep_MeTrfase_MraW_recog"/>
</dbReference>
<dbReference type="GO" id="GO:0071424">
    <property type="term" value="F:rRNA (cytosine-N4-)-methyltransferase activity"/>
    <property type="evidence" value="ECO:0007669"/>
    <property type="project" value="UniProtKB-UniRule"/>
</dbReference>
<comment type="caution">
    <text evidence="7">The sequence shown here is derived from an EMBL/GenBank/DDBJ whole genome shotgun (WGS) entry which is preliminary data.</text>
</comment>
<dbReference type="GO" id="GO:0005737">
    <property type="term" value="C:cytoplasm"/>
    <property type="evidence" value="ECO:0007669"/>
    <property type="project" value="UniProtKB-SubCell"/>
</dbReference>
<dbReference type="AlphaFoldDB" id="A0A938X724"/>
<evidence type="ECO:0000256" key="3">
    <source>
        <dbReference type="ARBA" id="ARBA00022603"/>
    </source>
</evidence>
<dbReference type="RefSeq" id="WP_204447248.1">
    <property type="nucleotide sequence ID" value="NZ_JACJKY010000015.1"/>
</dbReference>
<feature type="binding site" evidence="6">
    <location>
        <position position="99"/>
    </location>
    <ligand>
        <name>S-adenosyl-L-methionine</name>
        <dbReference type="ChEBI" id="CHEBI:59789"/>
    </ligand>
</feature>
<protein>
    <recommendedName>
        <fullName evidence="6">Ribosomal RNA small subunit methyltransferase H</fullName>
        <ecNumber evidence="6">2.1.1.199</ecNumber>
    </recommendedName>
    <alternativeName>
        <fullName evidence="6">16S rRNA m(4)C1402 methyltransferase</fullName>
    </alternativeName>
    <alternativeName>
        <fullName evidence="6">rRNA (cytosine-N(4)-)-methyltransferase RsmH</fullName>
    </alternativeName>
</protein>
<dbReference type="Gene3D" id="1.10.150.170">
    <property type="entry name" value="Putative methyltransferase TM0872, insert domain"/>
    <property type="match status" value="1"/>
</dbReference>
<keyword evidence="2 6" id="KW-0698">rRNA processing</keyword>
<dbReference type="HAMAP" id="MF_01007">
    <property type="entry name" value="16SrRNA_methyltr_H"/>
    <property type="match status" value="1"/>
</dbReference>
<dbReference type="EMBL" id="JACJKY010000015">
    <property type="protein sequence ID" value="MBM6921376.1"/>
    <property type="molecule type" value="Genomic_DNA"/>
</dbReference>
<keyword evidence="5 6" id="KW-0949">S-adenosyl-L-methionine</keyword>
<dbReference type="GO" id="GO:0070475">
    <property type="term" value="P:rRNA base methylation"/>
    <property type="evidence" value="ECO:0007669"/>
    <property type="project" value="UniProtKB-UniRule"/>
</dbReference>
<comment type="subcellular location">
    <subcellularLocation>
        <location evidence="6">Cytoplasm</location>
    </subcellularLocation>
</comment>
<comment type="similarity">
    <text evidence="1 6">Belongs to the methyltransferase superfamily. RsmH family.</text>
</comment>
<reference evidence="7" key="1">
    <citation type="submission" date="2020-08" db="EMBL/GenBank/DDBJ databases">
        <authorList>
            <person name="Cejkova D."/>
            <person name="Kubasova T."/>
            <person name="Jahodarova E."/>
            <person name="Rychlik I."/>
        </authorList>
    </citation>
    <scope>NUCLEOTIDE SEQUENCE</scope>
    <source>
        <strain evidence="7">An559</strain>
    </source>
</reference>
<evidence type="ECO:0000256" key="6">
    <source>
        <dbReference type="HAMAP-Rule" id="MF_01007"/>
    </source>
</evidence>
<dbReference type="NCBIfam" id="TIGR00006">
    <property type="entry name" value="16S rRNA (cytosine(1402)-N(4))-methyltransferase RsmH"/>
    <property type="match status" value="1"/>
</dbReference>
<dbReference type="Gene3D" id="3.40.50.150">
    <property type="entry name" value="Vaccinia Virus protein VP39"/>
    <property type="match status" value="1"/>
</dbReference>
<dbReference type="SUPFAM" id="SSF53335">
    <property type="entry name" value="S-adenosyl-L-methionine-dependent methyltransferases"/>
    <property type="match status" value="1"/>
</dbReference>
<name>A0A938X724_9FIRM</name>
<dbReference type="SUPFAM" id="SSF81799">
    <property type="entry name" value="Putative methyltransferase TM0872, insert domain"/>
    <property type="match status" value="1"/>
</dbReference>
<evidence type="ECO:0000256" key="4">
    <source>
        <dbReference type="ARBA" id="ARBA00022679"/>
    </source>
</evidence>
<evidence type="ECO:0000313" key="7">
    <source>
        <dbReference type="EMBL" id="MBM6921376.1"/>
    </source>
</evidence>
<evidence type="ECO:0000256" key="5">
    <source>
        <dbReference type="ARBA" id="ARBA00022691"/>
    </source>
</evidence>